<protein>
    <recommendedName>
        <fullName evidence="4">Peptidyl-prolyl cis-trans isomerase</fullName>
        <ecNumber evidence="4">5.2.1.8</ecNumber>
    </recommendedName>
</protein>
<evidence type="ECO:0000313" key="7">
    <source>
        <dbReference type="Proteomes" id="UP000285794"/>
    </source>
</evidence>
<keyword evidence="2 3" id="KW-0697">Rotamase</keyword>
<keyword evidence="3 4" id="KW-0413">Isomerase</keyword>
<dbReference type="EMBL" id="QQWG01000003">
    <property type="protein sequence ID" value="RRG23800.1"/>
    <property type="molecule type" value="Genomic_DNA"/>
</dbReference>
<proteinExistence type="inferred from homology"/>
<dbReference type="InterPro" id="IPR001179">
    <property type="entry name" value="PPIase_FKBP_dom"/>
</dbReference>
<feature type="domain" description="PPIase FKBP-type" evidence="5">
    <location>
        <begin position="56"/>
        <end position="144"/>
    </location>
</feature>
<dbReference type="Gene3D" id="3.10.50.40">
    <property type="match status" value="1"/>
</dbReference>
<organism evidence="6 7">
    <name type="scientific">Ancylomarina euxinus</name>
    <dbReference type="NCBI Taxonomy" id="2283627"/>
    <lineage>
        <taxon>Bacteria</taxon>
        <taxon>Pseudomonadati</taxon>
        <taxon>Bacteroidota</taxon>
        <taxon>Bacteroidia</taxon>
        <taxon>Marinilabiliales</taxon>
        <taxon>Marinifilaceae</taxon>
        <taxon>Ancylomarina</taxon>
    </lineage>
</organism>
<dbReference type="PROSITE" id="PS50059">
    <property type="entry name" value="FKBP_PPIASE"/>
    <property type="match status" value="1"/>
</dbReference>
<name>A0A425Y5W8_9BACT</name>
<comment type="catalytic activity">
    <reaction evidence="1 3 4">
        <text>[protein]-peptidylproline (omega=180) = [protein]-peptidylproline (omega=0)</text>
        <dbReference type="Rhea" id="RHEA:16237"/>
        <dbReference type="Rhea" id="RHEA-COMP:10747"/>
        <dbReference type="Rhea" id="RHEA-COMP:10748"/>
        <dbReference type="ChEBI" id="CHEBI:83833"/>
        <dbReference type="ChEBI" id="CHEBI:83834"/>
        <dbReference type="EC" id="5.2.1.8"/>
    </reaction>
</comment>
<dbReference type="GO" id="GO:0003755">
    <property type="term" value="F:peptidyl-prolyl cis-trans isomerase activity"/>
    <property type="evidence" value="ECO:0007669"/>
    <property type="project" value="UniProtKB-UniRule"/>
</dbReference>
<accession>A0A425Y5W8</accession>
<sequence length="270" mass="29994">MRPIYLITLLASIALSSCNGPKSNERKIILGDTIRTASGLQYYYEKMGKGRKVEAGCEMATYLSLKVGDDVVWTSADQPDSLFTYVAGYTRLIRGFTEMSMLLREGDEVIAILPDSLAYGAKGAGDIIPPHATLVYDKFIVVRVDEAKGVMADTLLKAIEIGGEKAVWEKYKEITETADSNKYHSGQDHLYRLWDKLSKADQHKKAAEVAACFAGATNDNKLWYKMVLSLEKLGELKEAKENLEVLIGKEPNNKEMADKLIELKGKLAEM</sequence>
<evidence type="ECO:0000259" key="5">
    <source>
        <dbReference type="PROSITE" id="PS50059"/>
    </source>
</evidence>
<dbReference type="AlphaFoldDB" id="A0A425Y5W8"/>
<dbReference type="OrthoDB" id="9814548at2"/>
<evidence type="ECO:0000256" key="4">
    <source>
        <dbReference type="RuleBase" id="RU003915"/>
    </source>
</evidence>
<dbReference type="Proteomes" id="UP000285794">
    <property type="component" value="Unassembled WGS sequence"/>
</dbReference>
<dbReference type="EC" id="5.2.1.8" evidence="4"/>
<evidence type="ECO:0000256" key="3">
    <source>
        <dbReference type="PROSITE-ProRule" id="PRU00277"/>
    </source>
</evidence>
<evidence type="ECO:0000313" key="6">
    <source>
        <dbReference type="EMBL" id="RRG23800.1"/>
    </source>
</evidence>
<dbReference type="SUPFAM" id="SSF54534">
    <property type="entry name" value="FKBP-like"/>
    <property type="match status" value="1"/>
</dbReference>
<reference evidence="6 7" key="1">
    <citation type="submission" date="2018-07" db="EMBL/GenBank/DDBJ databases">
        <title>Draft genome sequence of Ancylomarina sp. M1P.</title>
        <authorList>
            <person name="Yadav S."/>
            <person name="Villanueva L."/>
            <person name="Damste J.S.S."/>
        </authorList>
    </citation>
    <scope>NUCLEOTIDE SEQUENCE [LARGE SCALE GENOMIC DNA]</scope>
    <source>
        <strain evidence="6 7">M1P</strain>
    </source>
</reference>
<dbReference type="Pfam" id="PF00254">
    <property type="entry name" value="FKBP_C"/>
    <property type="match status" value="1"/>
</dbReference>
<dbReference type="RefSeq" id="WP_125029845.1">
    <property type="nucleotide sequence ID" value="NZ_JAPXVP010000003.1"/>
</dbReference>
<evidence type="ECO:0000256" key="2">
    <source>
        <dbReference type="ARBA" id="ARBA00023110"/>
    </source>
</evidence>
<gene>
    <name evidence="6" type="ORF">DWB61_05310</name>
</gene>
<keyword evidence="7" id="KW-1185">Reference proteome</keyword>
<dbReference type="PROSITE" id="PS51257">
    <property type="entry name" value="PROKAR_LIPOPROTEIN"/>
    <property type="match status" value="1"/>
</dbReference>
<dbReference type="InterPro" id="IPR046357">
    <property type="entry name" value="PPIase_dom_sf"/>
</dbReference>
<evidence type="ECO:0000256" key="1">
    <source>
        <dbReference type="ARBA" id="ARBA00000971"/>
    </source>
</evidence>
<comment type="caution">
    <text evidence="6">The sequence shown here is derived from an EMBL/GenBank/DDBJ whole genome shotgun (WGS) entry which is preliminary data.</text>
</comment>
<comment type="similarity">
    <text evidence="4">Belongs to the FKBP-type PPIase family.</text>
</comment>